<name>A0A420DHA1_9RHOB</name>
<dbReference type="Proteomes" id="UP000284407">
    <property type="component" value="Unassembled WGS sequence"/>
</dbReference>
<reference evidence="1 2" key="1">
    <citation type="submission" date="2018-09" db="EMBL/GenBank/DDBJ databases">
        <title>Genomic Encyclopedia of Archaeal and Bacterial Type Strains, Phase II (KMG-II): from individual species to whole genera.</title>
        <authorList>
            <person name="Goeker M."/>
        </authorList>
    </citation>
    <scope>NUCLEOTIDE SEQUENCE [LARGE SCALE GENOMIC DNA]</scope>
    <source>
        <strain evidence="1 2">DSM 11458</strain>
    </source>
</reference>
<evidence type="ECO:0000313" key="2">
    <source>
        <dbReference type="Proteomes" id="UP000284407"/>
    </source>
</evidence>
<protein>
    <submittedName>
        <fullName evidence="1">Uncharacterized protein</fullName>
    </submittedName>
</protein>
<dbReference type="STRING" id="1443111.Z949_1849"/>
<dbReference type="AlphaFoldDB" id="A0A420DHA1"/>
<accession>A0A420DHA1</accession>
<evidence type="ECO:0000313" key="1">
    <source>
        <dbReference type="EMBL" id="RKE93601.1"/>
    </source>
</evidence>
<organism evidence="1 2">
    <name type="scientific">Sulfitobacter guttiformis</name>
    <dbReference type="NCBI Taxonomy" id="74349"/>
    <lineage>
        <taxon>Bacteria</taxon>
        <taxon>Pseudomonadati</taxon>
        <taxon>Pseudomonadota</taxon>
        <taxon>Alphaproteobacteria</taxon>
        <taxon>Rhodobacterales</taxon>
        <taxon>Roseobacteraceae</taxon>
        <taxon>Sulfitobacter</taxon>
    </lineage>
</organism>
<keyword evidence="2" id="KW-1185">Reference proteome</keyword>
<proteinExistence type="predicted"/>
<dbReference type="EMBL" id="RAQK01000002">
    <property type="protein sequence ID" value="RKE93601.1"/>
    <property type="molecule type" value="Genomic_DNA"/>
</dbReference>
<comment type="caution">
    <text evidence="1">The sequence shown here is derived from an EMBL/GenBank/DDBJ whole genome shotgun (WGS) entry which is preliminary data.</text>
</comment>
<sequence>MSWKFSRPSNALYTASLGTLILRPILNDVKPYIYGPGISLDDCENCSVTPTLEKSKRKSKAFPVPTTVFDRISGKEFAFSVMVMKHIPIVRTASMLGEEGVKNQMAEVGITGSLGDVEPGLHKLPHRGIENVTFSSDGVPLIPGEDYTVDRGIGWFETTEMFPDFTYTYDTVQISNGFISFIGKGSGLRCGIDFIPMNSDGAQGMLELDEVILTAESARSLIAAGSDPEGVQLNGIIVPRDDGSFGIETDRILDN</sequence>
<gene>
    <name evidence="1" type="ORF">C8N30_2678</name>
</gene>